<keyword evidence="2" id="KW-0812">Transmembrane</keyword>
<dbReference type="PANTHER" id="PTHR42109">
    <property type="entry name" value="UNPLACED GENOMIC SCAFFOLD UM_SCAF_CONTIG_1.265, WHOLE GENOME SHOTGUN SEQUENCE"/>
    <property type="match status" value="1"/>
</dbReference>
<reference evidence="4 5" key="1">
    <citation type="journal article" date="2018" name="Mol. Biol. Evol.">
        <title>Broad Genomic Sampling Reveals a Smut Pathogenic Ancestry of the Fungal Clade Ustilaginomycotina.</title>
        <authorList>
            <person name="Kijpornyongpan T."/>
            <person name="Mondo S.J."/>
            <person name="Barry K."/>
            <person name="Sandor L."/>
            <person name="Lee J."/>
            <person name="Lipzen A."/>
            <person name="Pangilinan J."/>
            <person name="LaButti K."/>
            <person name="Hainaut M."/>
            <person name="Henrissat B."/>
            <person name="Grigoriev I.V."/>
            <person name="Spatafora J.W."/>
            <person name="Aime M.C."/>
        </authorList>
    </citation>
    <scope>NUCLEOTIDE SEQUENCE [LARGE SCALE GENOMIC DNA]</scope>
    <source>
        <strain evidence="4 5">MCA 5214</strain>
    </source>
</reference>
<dbReference type="GeneID" id="37029062"/>
<dbReference type="Proteomes" id="UP000245884">
    <property type="component" value="Unassembled WGS sequence"/>
</dbReference>
<dbReference type="InterPro" id="IPR056119">
    <property type="entry name" value="DUF7702"/>
</dbReference>
<evidence type="ECO:0000259" key="3">
    <source>
        <dbReference type="Pfam" id="PF24800"/>
    </source>
</evidence>
<evidence type="ECO:0000256" key="2">
    <source>
        <dbReference type="SAM" id="Phobius"/>
    </source>
</evidence>
<sequence>MAPASIVIDIVFIPVYALLSIGSVVNACKHRRSGGFIQLLLFALFRFAGTILLVYAYYSKTTDKNVYIAGGLFTGLGYSFLLTAVLSQFQRASSQSGGGSVKGRARRPVNLLRTIATVSLILLIVGYSSYDGFAPSADGSSQPLPSTAKVGSILFVVTTVGEAALLLYSFLNASSELNNGGDHEARLIVKLLLAAQPFLLVRIVYSTYLVVSDHPFSGNPYARLVCINITECIASAILMALGFILSRDMSSSDKEQGEGKRDIEEPPRSAVGEQPAAADSYPPSYRAHQPSTWKENKA</sequence>
<keyword evidence="2" id="KW-0472">Membrane</keyword>
<dbReference type="PANTHER" id="PTHR42109:SF2">
    <property type="entry name" value="INTEGRAL MEMBRANE PROTEIN"/>
    <property type="match status" value="1"/>
</dbReference>
<evidence type="ECO:0000256" key="1">
    <source>
        <dbReference type="SAM" id="MobiDB-lite"/>
    </source>
</evidence>
<feature type="domain" description="DUF7702" evidence="3">
    <location>
        <begin position="8"/>
        <end position="246"/>
    </location>
</feature>
<dbReference type="RefSeq" id="XP_025359099.1">
    <property type="nucleotide sequence ID" value="XM_025507239.1"/>
</dbReference>
<feature type="transmembrane region" description="Helical" evidence="2">
    <location>
        <begin position="191"/>
        <end position="209"/>
    </location>
</feature>
<feature type="transmembrane region" description="Helical" evidence="2">
    <location>
        <begin position="6"/>
        <end position="27"/>
    </location>
</feature>
<feature type="compositionally biased region" description="Polar residues" evidence="1">
    <location>
        <begin position="289"/>
        <end position="298"/>
    </location>
</feature>
<feature type="compositionally biased region" description="Basic and acidic residues" evidence="1">
    <location>
        <begin position="251"/>
        <end position="267"/>
    </location>
</feature>
<accession>A0A316UGN3</accession>
<evidence type="ECO:0000313" key="4">
    <source>
        <dbReference type="EMBL" id="PWN24487.1"/>
    </source>
</evidence>
<keyword evidence="2" id="KW-1133">Transmembrane helix</keyword>
<evidence type="ECO:0000313" key="5">
    <source>
        <dbReference type="Proteomes" id="UP000245884"/>
    </source>
</evidence>
<organism evidence="4 5">
    <name type="scientific">Jaminaea rosea</name>
    <dbReference type="NCBI Taxonomy" id="1569628"/>
    <lineage>
        <taxon>Eukaryota</taxon>
        <taxon>Fungi</taxon>
        <taxon>Dikarya</taxon>
        <taxon>Basidiomycota</taxon>
        <taxon>Ustilaginomycotina</taxon>
        <taxon>Exobasidiomycetes</taxon>
        <taxon>Microstromatales</taxon>
        <taxon>Microstromatales incertae sedis</taxon>
        <taxon>Jaminaea</taxon>
    </lineage>
</organism>
<feature type="transmembrane region" description="Helical" evidence="2">
    <location>
        <begin position="221"/>
        <end position="245"/>
    </location>
</feature>
<protein>
    <recommendedName>
        <fullName evidence="3">DUF7702 domain-containing protein</fullName>
    </recommendedName>
</protein>
<feature type="transmembrane region" description="Helical" evidence="2">
    <location>
        <begin position="65"/>
        <end position="89"/>
    </location>
</feature>
<dbReference type="STRING" id="1569628.A0A316UGN3"/>
<feature type="transmembrane region" description="Helical" evidence="2">
    <location>
        <begin position="39"/>
        <end position="59"/>
    </location>
</feature>
<dbReference type="AlphaFoldDB" id="A0A316UGN3"/>
<keyword evidence="5" id="KW-1185">Reference proteome</keyword>
<feature type="region of interest" description="Disordered" evidence="1">
    <location>
        <begin position="251"/>
        <end position="298"/>
    </location>
</feature>
<name>A0A316UGN3_9BASI</name>
<dbReference type="Pfam" id="PF24800">
    <property type="entry name" value="DUF7702"/>
    <property type="match status" value="1"/>
</dbReference>
<gene>
    <name evidence="4" type="ORF">BDZ90DRAFT_235031</name>
</gene>
<dbReference type="OrthoDB" id="2560628at2759"/>
<proteinExistence type="predicted"/>
<feature type="transmembrane region" description="Helical" evidence="2">
    <location>
        <begin position="150"/>
        <end position="171"/>
    </location>
</feature>
<feature type="transmembrane region" description="Helical" evidence="2">
    <location>
        <begin position="110"/>
        <end position="130"/>
    </location>
</feature>
<dbReference type="EMBL" id="KZ819681">
    <property type="protein sequence ID" value="PWN24487.1"/>
    <property type="molecule type" value="Genomic_DNA"/>
</dbReference>